<evidence type="ECO:0000256" key="1">
    <source>
        <dbReference type="SAM" id="MobiDB-lite"/>
    </source>
</evidence>
<dbReference type="Proteomes" id="UP000279307">
    <property type="component" value="Chromosome 3"/>
</dbReference>
<comment type="caution">
    <text evidence="2">The sequence shown here is derived from an EMBL/GenBank/DDBJ whole genome shotgun (WGS) entry which is preliminary data.</text>
</comment>
<evidence type="ECO:0000313" key="2">
    <source>
        <dbReference type="EMBL" id="RLU25054.1"/>
    </source>
</evidence>
<evidence type="ECO:0008006" key="4">
    <source>
        <dbReference type="Google" id="ProtNLM"/>
    </source>
</evidence>
<organism evidence="2 3">
    <name type="scientific">Ooceraea biroi</name>
    <name type="common">Clonal raider ant</name>
    <name type="synonym">Cerapachys biroi</name>
    <dbReference type="NCBI Taxonomy" id="2015173"/>
    <lineage>
        <taxon>Eukaryota</taxon>
        <taxon>Metazoa</taxon>
        <taxon>Ecdysozoa</taxon>
        <taxon>Arthropoda</taxon>
        <taxon>Hexapoda</taxon>
        <taxon>Insecta</taxon>
        <taxon>Pterygota</taxon>
        <taxon>Neoptera</taxon>
        <taxon>Endopterygota</taxon>
        <taxon>Hymenoptera</taxon>
        <taxon>Apocrita</taxon>
        <taxon>Aculeata</taxon>
        <taxon>Formicoidea</taxon>
        <taxon>Formicidae</taxon>
        <taxon>Dorylinae</taxon>
        <taxon>Ooceraea</taxon>
    </lineage>
</organism>
<reference evidence="2 3" key="1">
    <citation type="journal article" date="2018" name="Genome Res.">
        <title>The genomic architecture and molecular evolution of ant odorant receptors.</title>
        <authorList>
            <person name="McKenzie S.K."/>
            <person name="Kronauer D.J.C."/>
        </authorList>
    </citation>
    <scope>NUCLEOTIDE SEQUENCE [LARGE SCALE GENOMIC DNA]</scope>
    <source>
        <strain evidence="2">Clonal line C1</strain>
    </source>
</reference>
<feature type="region of interest" description="Disordered" evidence="1">
    <location>
        <begin position="300"/>
        <end position="406"/>
    </location>
</feature>
<sequence length="406" mass="41460">MEAKIMASMVSMVSRIVAEAVAPLVRRGMREGAEPSPQAGPGETGDGGTKKKKMGKKGGGGASGAPPALNPPPADQRPSSAVAGPASRVPASEEEQPWSKVVEGPAGAKPATGKPSPPGGRPGSKGPKSPKSPKTAAVVITAADGVYKGAVEKAQKGVDIDALGIAAPRVRRSLTGAVIYEIPGPESATKADELASRLEKVFEGSGVKVTRPVKKAELHVRRLDDAAMEESVSRAVAAAGGCDPRDVEIGPIQRSPDGLGTSLDWAWAPISHRARGCVADPKWLLCMGLGRRADHRLGSAACAPPSKGGKSGVQRGSETGAQGGARPTEAAPRPQRVASPAPSQAAPSADAAPEPTPADGDKGGPAPPREEEPRPQRVTSSMGKKKAETKDDDDERGLEEPAMDVE</sequence>
<dbReference type="OrthoDB" id="7490362at2759"/>
<feature type="region of interest" description="Disordered" evidence="1">
    <location>
        <begin position="28"/>
        <end position="135"/>
    </location>
</feature>
<name>A0A3L8DX53_OOCBI</name>
<evidence type="ECO:0000313" key="3">
    <source>
        <dbReference type="Proteomes" id="UP000279307"/>
    </source>
</evidence>
<proteinExistence type="predicted"/>
<feature type="compositionally biased region" description="Low complexity" evidence="1">
    <location>
        <begin position="124"/>
        <end position="134"/>
    </location>
</feature>
<accession>A0A3L8DX53</accession>
<protein>
    <recommendedName>
        <fullName evidence="4">DUF4780 domain-containing protein</fullName>
    </recommendedName>
</protein>
<feature type="compositionally biased region" description="Low complexity" evidence="1">
    <location>
        <begin position="338"/>
        <end position="353"/>
    </location>
</feature>
<dbReference type="AlphaFoldDB" id="A0A3L8DX53"/>
<dbReference type="EMBL" id="QOIP01000003">
    <property type="protein sequence ID" value="RLU25054.1"/>
    <property type="molecule type" value="Genomic_DNA"/>
</dbReference>
<feature type="compositionally biased region" description="Acidic residues" evidence="1">
    <location>
        <begin position="390"/>
        <end position="406"/>
    </location>
</feature>
<gene>
    <name evidence="2" type="ORF">DMN91_003146</name>
</gene>